<dbReference type="InterPro" id="IPR032781">
    <property type="entry name" value="ABC_tran_Xtn"/>
</dbReference>
<dbReference type="Pfam" id="PF00005">
    <property type="entry name" value="ABC_tran"/>
    <property type="match status" value="2"/>
</dbReference>
<dbReference type="SMART" id="SM00382">
    <property type="entry name" value="AAA"/>
    <property type="match status" value="2"/>
</dbReference>
<evidence type="ECO:0000259" key="13">
    <source>
        <dbReference type="PROSITE" id="PS50893"/>
    </source>
</evidence>
<dbReference type="GO" id="GO:0003677">
    <property type="term" value="F:DNA binding"/>
    <property type="evidence" value="ECO:0007669"/>
    <property type="project" value="InterPro"/>
</dbReference>
<evidence type="ECO:0000256" key="5">
    <source>
        <dbReference type="ARBA" id="ARBA00022737"/>
    </source>
</evidence>
<keyword evidence="4" id="KW-0699">rRNA-binding</keyword>
<dbReference type="Gene3D" id="1.10.287.380">
    <property type="entry name" value="Valyl-tRNA synthetase, C-terminal domain"/>
    <property type="match status" value="1"/>
</dbReference>
<dbReference type="InterPro" id="IPR017871">
    <property type="entry name" value="ABC_transporter-like_CS"/>
</dbReference>
<protein>
    <submittedName>
        <fullName evidence="14">ABC transporter</fullName>
    </submittedName>
</protein>
<dbReference type="GO" id="GO:0006417">
    <property type="term" value="P:regulation of translation"/>
    <property type="evidence" value="ECO:0007669"/>
    <property type="project" value="UniProtKB-KW"/>
</dbReference>
<evidence type="ECO:0000256" key="9">
    <source>
        <dbReference type="ARBA" id="ARBA00022845"/>
    </source>
</evidence>
<evidence type="ECO:0000256" key="3">
    <source>
        <dbReference type="ARBA" id="ARBA00022555"/>
    </source>
</evidence>
<dbReference type="InterPro" id="IPR051309">
    <property type="entry name" value="ABCF_ATPase"/>
</dbReference>
<feature type="domain" description="ABC transporter" evidence="13">
    <location>
        <begin position="4"/>
        <end position="248"/>
    </location>
</feature>
<name>A0A0A2MJF3_9FLAO</name>
<dbReference type="InterPro" id="IPR032524">
    <property type="entry name" value="ABC_tran_C"/>
</dbReference>
<dbReference type="Proteomes" id="UP000030111">
    <property type="component" value="Unassembled WGS sequence"/>
</dbReference>
<keyword evidence="12" id="KW-0175">Coiled coil</keyword>
<sequence length="622" mass="71866">MNYLSVENISKSFGERTLFENISFGINKDQKIAFVAKNGSGKTSILKIINGDDTPDTGQVVLRKEIKMEFLSQEPNLNPELTIEESIFASDSEILHVIEAYEKALENPEDEVAYQKAFERMELHNAWDFETQYKMILTKLKMEDLKLKVKNLSGGQKKRLALAIILINKPDLLILDEPTNHLDLEMIEWLENYFAKENITLFMVTHDRFFLERVCNEIIELDNGKLYQYKGNYSYYLQKKEERIAAENASIDKAQNLFVKELSWMRRQPKARTTKSKSRQDDFYVIQEKAQSRRKEHVVELEINMERMGSKIVELHNISKNFGDKAILDNFSFNFKRGERIGIIGKNGTGKSTFLNMITETIPVDSGKVVIGDTIKIGYYTQSGINPKPEQKVIDIIKEYGEYIPLSKGRTISAAQLLERFLFDRKKQYDFVERLSGGELKRLYLCTVLIQNPNFLILDEPTNDLDIVTLNVLESFLLDYPGCLLVVSHDRYFMDKIVDHLFVFRGEGVIEDFPGNYSDFRSYEDSSEPTKAELNTVGGDNKKEWKKNNVKAGLTFNEQKEFSKIEKDIKDLEREKATIEKQFADGTIADADIAKKATDLEKILKQLDETTERWFELSAKLE</sequence>
<evidence type="ECO:0000256" key="2">
    <source>
        <dbReference type="ARBA" id="ARBA00022490"/>
    </source>
</evidence>
<evidence type="ECO:0000256" key="1">
    <source>
        <dbReference type="ARBA" id="ARBA00005868"/>
    </source>
</evidence>
<dbReference type="InterPro" id="IPR037118">
    <property type="entry name" value="Val-tRNA_synth_C_sf"/>
</dbReference>
<keyword evidence="7" id="KW-0378">Hydrolase</keyword>
<dbReference type="GO" id="GO:0000049">
    <property type="term" value="F:tRNA binding"/>
    <property type="evidence" value="ECO:0007669"/>
    <property type="project" value="UniProtKB-KW"/>
</dbReference>
<keyword evidence="11" id="KW-0648">Protein biosynthesis</keyword>
<evidence type="ECO:0000256" key="11">
    <source>
        <dbReference type="ARBA" id="ARBA00022917"/>
    </source>
</evidence>
<dbReference type="FunFam" id="3.40.50.300:FF:000011">
    <property type="entry name" value="Putative ABC transporter ATP-binding component"/>
    <property type="match status" value="1"/>
</dbReference>
<dbReference type="PROSITE" id="PS50893">
    <property type="entry name" value="ABC_TRANSPORTER_2"/>
    <property type="match status" value="2"/>
</dbReference>
<dbReference type="SUPFAM" id="SSF52540">
    <property type="entry name" value="P-loop containing nucleoside triphosphate hydrolases"/>
    <property type="match status" value="2"/>
</dbReference>
<dbReference type="EMBL" id="JRLY01000010">
    <property type="protein sequence ID" value="KGO92434.1"/>
    <property type="molecule type" value="Genomic_DNA"/>
</dbReference>
<dbReference type="GO" id="GO:0016887">
    <property type="term" value="F:ATP hydrolysis activity"/>
    <property type="evidence" value="ECO:0007669"/>
    <property type="project" value="InterPro"/>
</dbReference>
<evidence type="ECO:0000256" key="10">
    <source>
        <dbReference type="ARBA" id="ARBA00022884"/>
    </source>
</evidence>
<reference evidence="14 15" key="1">
    <citation type="submission" date="2013-09" db="EMBL/GenBank/DDBJ databases">
        <authorList>
            <person name="Zeng Z."/>
            <person name="Chen C."/>
        </authorList>
    </citation>
    <scope>NUCLEOTIDE SEQUENCE [LARGE SCALE GENOMIC DNA]</scope>
    <source>
        <strain evidence="14 15">WB 4.1-42</strain>
    </source>
</reference>
<dbReference type="CDD" id="cd03221">
    <property type="entry name" value="ABCF_EF-3"/>
    <property type="match status" value="2"/>
</dbReference>
<keyword evidence="5" id="KW-0677">Repeat</keyword>
<dbReference type="InterPro" id="IPR027417">
    <property type="entry name" value="P-loop_NTPase"/>
</dbReference>
<dbReference type="Gene3D" id="3.40.50.300">
    <property type="entry name" value="P-loop containing nucleotide triphosphate hydrolases"/>
    <property type="match status" value="2"/>
</dbReference>
<comment type="similarity">
    <text evidence="1">Belongs to the ABC transporter superfamily. ABCF family. Translational throttle EttA subfamily.</text>
</comment>
<accession>A0A0A2MJF3</accession>
<keyword evidence="8" id="KW-0067">ATP-binding</keyword>
<gene>
    <name evidence="14" type="ORF">Q766_13330</name>
</gene>
<dbReference type="InterPro" id="IPR003593">
    <property type="entry name" value="AAA+_ATPase"/>
</dbReference>
<evidence type="ECO:0000256" key="8">
    <source>
        <dbReference type="ARBA" id="ARBA00022840"/>
    </source>
</evidence>
<dbReference type="FunFam" id="3.40.50.300:FF:000183">
    <property type="entry name" value="ABC transporter ATP-binding protein yjjK"/>
    <property type="match status" value="1"/>
</dbReference>
<dbReference type="STRING" id="1121898.GCA_000422725_01350"/>
<dbReference type="OrthoDB" id="1521973at2"/>
<evidence type="ECO:0000256" key="7">
    <source>
        <dbReference type="ARBA" id="ARBA00022801"/>
    </source>
</evidence>
<evidence type="ECO:0000256" key="12">
    <source>
        <dbReference type="SAM" id="Coils"/>
    </source>
</evidence>
<dbReference type="GO" id="GO:0019843">
    <property type="term" value="F:rRNA binding"/>
    <property type="evidence" value="ECO:0007669"/>
    <property type="project" value="UniProtKB-KW"/>
</dbReference>
<dbReference type="RefSeq" id="WP_026990238.1">
    <property type="nucleotide sequence ID" value="NZ_AUGP01000017.1"/>
</dbReference>
<keyword evidence="6" id="KW-0547">Nucleotide-binding</keyword>
<organism evidence="14 15">
    <name type="scientific">Flavobacterium subsaxonicum WB 4.1-42 = DSM 21790</name>
    <dbReference type="NCBI Taxonomy" id="1121898"/>
    <lineage>
        <taxon>Bacteria</taxon>
        <taxon>Pseudomonadati</taxon>
        <taxon>Bacteroidota</taxon>
        <taxon>Flavobacteriia</taxon>
        <taxon>Flavobacteriales</taxon>
        <taxon>Flavobacteriaceae</taxon>
        <taxon>Flavobacterium</taxon>
    </lineage>
</organism>
<keyword evidence="2" id="KW-0963">Cytoplasm</keyword>
<feature type="domain" description="ABC transporter" evidence="13">
    <location>
        <begin position="313"/>
        <end position="531"/>
    </location>
</feature>
<evidence type="ECO:0000256" key="4">
    <source>
        <dbReference type="ARBA" id="ARBA00022730"/>
    </source>
</evidence>
<dbReference type="PANTHER" id="PTHR42855">
    <property type="entry name" value="ABC TRANSPORTER ATP-BINDING SUBUNIT"/>
    <property type="match status" value="1"/>
</dbReference>
<dbReference type="Pfam" id="PF16326">
    <property type="entry name" value="ABC_tran_CTD"/>
    <property type="match status" value="1"/>
</dbReference>
<keyword evidence="9" id="KW-0810">Translation regulation</keyword>
<comment type="caution">
    <text evidence="14">The sequence shown here is derived from an EMBL/GenBank/DDBJ whole genome shotgun (WGS) entry which is preliminary data.</text>
</comment>
<dbReference type="GO" id="GO:0006412">
    <property type="term" value="P:translation"/>
    <property type="evidence" value="ECO:0007669"/>
    <property type="project" value="UniProtKB-KW"/>
</dbReference>
<keyword evidence="3" id="KW-0820">tRNA-binding</keyword>
<evidence type="ECO:0000313" key="14">
    <source>
        <dbReference type="EMBL" id="KGO92434.1"/>
    </source>
</evidence>
<dbReference type="PROSITE" id="PS00211">
    <property type="entry name" value="ABC_TRANSPORTER_1"/>
    <property type="match status" value="1"/>
</dbReference>
<dbReference type="InterPro" id="IPR003439">
    <property type="entry name" value="ABC_transporter-like_ATP-bd"/>
</dbReference>
<keyword evidence="15" id="KW-1185">Reference proteome</keyword>
<dbReference type="Pfam" id="PF12848">
    <property type="entry name" value="ABC_tran_Xtn"/>
    <property type="match status" value="1"/>
</dbReference>
<dbReference type="GO" id="GO:0005524">
    <property type="term" value="F:ATP binding"/>
    <property type="evidence" value="ECO:0007669"/>
    <property type="project" value="UniProtKB-KW"/>
</dbReference>
<dbReference type="PANTHER" id="PTHR42855:SF1">
    <property type="entry name" value="ABC TRANSPORTER DOMAIN-CONTAINING PROTEIN"/>
    <property type="match status" value="1"/>
</dbReference>
<evidence type="ECO:0000313" key="15">
    <source>
        <dbReference type="Proteomes" id="UP000030111"/>
    </source>
</evidence>
<dbReference type="AlphaFoldDB" id="A0A0A2MJF3"/>
<feature type="coiled-coil region" evidence="12">
    <location>
        <begin position="555"/>
        <end position="613"/>
    </location>
</feature>
<keyword evidence="10" id="KW-0694">RNA-binding</keyword>
<evidence type="ECO:0000256" key="6">
    <source>
        <dbReference type="ARBA" id="ARBA00022741"/>
    </source>
</evidence>
<dbReference type="eggNOG" id="COG0488">
    <property type="taxonomic scope" value="Bacteria"/>
</dbReference>
<proteinExistence type="inferred from homology"/>